<reference evidence="1" key="2">
    <citation type="submission" date="2018-01" db="EMBL/GenBank/DDBJ databases">
        <title>FDA dAtabase for Regulatory Grade micrObial Sequences (FDA-ARGOS): Supporting development and validation of Infectious Disease Dx tests.</title>
        <authorList>
            <person name="Hoffmann M."/>
            <person name="Allard M."/>
            <person name="Evans P."/>
            <person name="Brown E."/>
            <person name="Tallon L."/>
            <person name="Sadzewicz L."/>
            <person name="Sengamalay N."/>
            <person name="Ott S."/>
            <person name="Godinez A."/>
            <person name="Nagaraj S."/>
            <person name="Vyas G."/>
            <person name="Aluvathingal J."/>
            <person name="Nadendla S."/>
            <person name="Geyer C."/>
            <person name="Sichtig H."/>
        </authorList>
    </citation>
    <scope>NUCLEOTIDE SEQUENCE</scope>
    <source>
        <strain evidence="1">ATCC 33809</strain>
    </source>
</reference>
<dbReference type="Proteomes" id="UP000057088">
    <property type="component" value="Chromosome 2"/>
</dbReference>
<accession>A0AAX2LRT2</accession>
<dbReference type="GeneID" id="29384842"/>
<dbReference type="EMBL" id="UHIP01000001">
    <property type="protein sequence ID" value="SUP25182.1"/>
    <property type="molecule type" value="Genomic_DNA"/>
</dbReference>
<reference evidence="2 4" key="3">
    <citation type="submission" date="2018-06" db="EMBL/GenBank/DDBJ databases">
        <authorList>
            <consortium name="Pathogen Informatics"/>
            <person name="Doyle S."/>
        </authorList>
    </citation>
    <scope>NUCLEOTIDE SEQUENCE [LARGE SCALE GENOMIC DNA]</scope>
    <source>
        <strain evidence="2 4">NCTC11327</strain>
    </source>
</reference>
<evidence type="ECO:0000313" key="4">
    <source>
        <dbReference type="Proteomes" id="UP000254626"/>
    </source>
</evidence>
<dbReference type="EMBL" id="CP014035">
    <property type="protein sequence ID" value="AMF94688.1"/>
    <property type="molecule type" value="Genomic_DNA"/>
</dbReference>
<name>A0AAX2LRT2_VIBFL</name>
<reference evidence="3" key="1">
    <citation type="submission" date="2015-12" db="EMBL/GenBank/DDBJ databases">
        <title>FDA dAtabase for Regulatory Grade micrObial Sequences (FDA-ARGOS): Supporting development and validation of Infectious Disease Dx tests.</title>
        <authorList>
            <person name="Hoffmann M."/>
            <person name="Allard M."/>
            <person name="Evans P."/>
            <person name="Brown E."/>
            <person name="Tallon L.J."/>
            <person name="Sadzewicz L."/>
            <person name="Sengamalay N."/>
            <person name="Ott S."/>
            <person name="Godinez A."/>
            <person name="Nagaraj S."/>
            <person name="Vyas G."/>
            <person name="Aluvathingal J."/>
            <person name="Nadendla S."/>
            <person name="Geyer C."/>
            <person name="Sichtig H."/>
        </authorList>
    </citation>
    <scope>NUCLEOTIDE SEQUENCE [LARGE SCALE GENOMIC DNA]</scope>
    <source>
        <strain evidence="3">ATCC 33809</strain>
    </source>
</reference>
<evidence type="ECO:0008006" key="5">
    <source>
        <dbReference type="Google" id="ProtNLM"/>
    </source>
</evidence>
<dbReference type="Proteomes" id="UP000254626">
    <property type="component" value="Unassembled WGS sequence"/>
</dbReference>
<evidence type="ECO:0000313" key="2">
    <source>
        <dbReference type="EMBL" id="SUP25182.1"/>
    </source>
</evidence>
<evidence type="ECO:0000313" key="3">
    <source>
        <dbReference type="Proteomes" id="UP000057088"/>
    </source>
</evidence>
<gene>
    <name evidence="1" type="ORF">AL536_14645</name>
    <name evidence="2" type="ORF">NCTC11327_01676</name>
</gene>
<dbReference type="KEGG" id="vfl:AL536_14645"/>
<protein>
    <recommendedName>
        <fullName evidence="5">Virulence factor Evf domain-containing protein</fullName>
    </recommendedName>
</protein>
<sequence>MSNLLERTNAWLGHITGAEKILLPQSVFASQSLLKMLDTDSLTENPSRAAAVGDYKAQAAKASTPGTAPQSVFDGMQTAVNMCRTKAEYNPLDPEGNGDKAHFIQFTQYISSMPFVTLDWATTTQIKQQSRNADVLINSFVDGFWGIEKGDKDQIVTSVQGLVSAALSYANQTEKLSNFAQNLLQVDSSGNVQFSLYSSTFQISATEKKGIITFHSEYELSQAMYSLSPANWETVKEAFAQQYKVTVDDWINDMTTPAKAGSTVKALCLEER</sequence>
<dbReference type="AlphaFoldDB" id="A0AAX2LRT2"/>
<evidence type="ECO:0000313" key="1">
    <source>
        <dbReference type="EMBL" id="AMF94688.1"/>
    </source>
</evidence>
<keyword evidence="3" id="KW-1185">Reference proteome</keyword>
<organism evidence="2 4">
    <name type="scientific">Vibrio fluvialis</name>
    <dbReference type="NCBI Taxonomy" id="676"/>
    <lineage>
        <taxon>Bacteria</taxon>
        <taxon>Pseudomonadati</taxon>
        <taxon>Pseudomonadota</taxon>
        <taxon>Gammaproteobacteria</taxon>
        <taxon>Vibrionales</taxon>
        <taxon>Vibrionaceae</taxon>
        <taxon>Vibrio</taxon>
    </lineage>
</organism>
<proteinExistence type="predicted"/>
<dbReference type="RefSeq" id="WP_061056612.1">
    <property type="nucleotide sequence ID" value="NZ_CABLBX010000003.1"/>
</dbReference>